<dbReference type="AlphaFoldDB" id="A0A1X2HQX8"/>
<reference evidence="1 2" key="1">
    <citation type="submission" date="2016-07" db="EMBL/GenBank/DDBJ databases">
        <title>Pervasive Adenine N6-methylation of Active Genes in Fungi.</title>
        <authorList>
            <consortium name="DOE Joint Genome Institute"/>
            <person name="Mondo S.J."/>
            <person name="Dannebaum R.O."/>
            <person name="Kuo R.C."/>
            <person name="Labutti K."/>
            <person name="Haridas S."/>
            <person name="Kuo A."/>
            <person name="Salamov A."/>
            <person name="Ahrendt S.R."/>
            <person name="Lipzen A."/>
            <person name="Sullivan W."/>
            <person name="Andreopoulos W.B."/>
            <person name="Clum A."/>
            <person name="Lindquist E."/>
            <person name="Daum C."/>
            <person name="Ramamoorthy G.K."/>
            <person name="Gryganskyi A."/>
            <person name="Culley D."/>
            <person name="Magnuson J.K."/>
            <person name="James T.Y."/>
            <person name="O'Malley M.A."/>
            <person name="Stajich J.E."/>
            <person name="Spatafora J.W."/>
            <person name="Visel A."/>
            <person name="Grigoriev I.V."/>
        </authorList>
    </citation>
    <scope>NUCLEOTIDE SEQUENCE [LARGE SCALE GENOMIC DNA]</scope>
    <source>
        <strain evidence="1 2">NRRL 2496</strain>
    </source>
</reference>
<protein>
    <submittedName>
        <fullName evidence="1">Uncharacterized protein</fullName>
    </submittedName>
</protein>
<organism evidence="1 2">
    <name type="scientific">Syncephalastrum racemosum</name>
    <name type="common">Filamentous fungus</name>
    <dbReference type="NCBI Taxonomy" id="13706"/>
    <lineage>
        <taxon>Eukaryota</taxon>
        <taxon>Fungi</taxon>
        <taxon>Fungi incertae sedis</taxon>
        <taxon>Mucoromycota</taxon>
        <taxon>Mucoromycotina</taxon>
        <taxon>Mucoromycetes</taxon>
        <taxon>Mucorales</taxon>
        <taxon>Syncephalastraceae</taxon>
        <taxon>Syncephalastrum</taxon>
    </lineage>
</organism>
<dbReference type="InParanoid" id="A0A1X2HQX8"/>
<name>A0A1X2HQX8_SYNRA</name>
<comment type="caution">
    <text evidence="1">The sequence shown here is derived from an EMBL/GenBank/DDBJ whole genome shotgun (WGS) entry which is preliminary data.</text>
</comment>
<evidence type="ECO:0000313" key="2">
    <source>
        <dbReference type="Proteomes" id="UP000242180"/>
    </source>
</evidence>
<dbReference type="EMBL" id="MCGN01000002">
    <property type="protein sequence ID" value="ORZ01780.1"/>
    <property type="molecule type" value="Genomic_DNA"/>
</dbReference>
<proteinExistence type="predicted"/>
<evidence type="ECO:0000313" key="1">
    <source>
        <dbReference type="EMBL" id="ORZ01780.1"/>
    </source>
</evidence>
<sequence length="84" mass="9394">MNWPITTHLKATCAALSSTAANPSRLSSTILANAASKQPTRCSSWLVCLSMSSRKTLRHILKKPSNSFKRWDSTHKTKQIMTNY</sequence>
<keyword evidence="2" id="KW-1185">Reference proteome</keyword>
<accession>A0A1X2HQX8</accession>
<dbReference type="Proteomes" id="UP000242180">
    <property type="component" value="Unassembled WGS sequence"/>
</dbReference>
<gene>
    <name evidence="1" type="ORF">BCR43DRAFT_487503</name>
</gene>